<protein>
    <submittedName>
        <fullName evidence="2">Uncharacterized protein</fullName>
    </submittedName>
</protein>
<organism evidence="2 3">
    <name type="scientific">Cupriavidus taiwanensis</name>
    <dbReference type="NCBI Taxonomy" id="164546"/>
    <lineage>
        <taxon>Bacteria</taxon>
        <taxon>Pseudomonadati</taxon>
        <taxon>Pseudomonadota</taxon>
        <taxon>Betaproteobacteria</taxon>
        <taxon>Burkholderiales</taxon>
        <taxon>Burkholderiaceae</taxon>
        <taxon>Cupriavidus</taxon>
    </lineage>
</organism>
<dbReference type="Proteomes" id="UP000255505">
    <property type="component" value="Chromosome I"/>
</dbReference>
<dbReference type="EMBL" id="LT991976">
    <property type="protein sequence ID" value="SPK71751.1"/>
    <property type="molecule type" value="Genomic_DNA"/>
</dbReference>
<name>A0A375GZA4_9BURK</name>
<proteinExistence type="predicted"/>
<dbReference type="AntiFam" id="ANF00012">
    <property type="entry name" value="tRNA translation"/>
</dbReference>
<reference evidence="2 3" key="1">
    <citation type="submission" date="2018-01" db="EMBL/GenBank/DDBJ databases">
        <authorList>
            <person name="Gaut B.S."/>
            <person name="Morton B.R."/>
            <person name="Clegg M.T."/>
            <person name="Duvall M.R."/>
        </authorList>
    </citation>
    <scope>NUCLEOTIDE SEQUENCE [LARGE SCALE GENOMIC DNA]</scope>
    <source>
        <strain evidence="2">Cupriavidus taiwanensis LMG 19425</strain>
    </source>
</reference>
<accession>A0A375GZA4</accession>
<evidence type="ECO:0000256" key="1">
    <source>
        <dbReference type="SAM" id="MobiDB-lite"/>
    </source>
</evidence>
<dbReference type="AlphaFoldDB" id="A0A375GZA4"/>
<evidence type="ECO:0000313" key="3">
    <source>
        <dbReference type="Proteomes" id="UP000255505"/>
    </source>
</evidence>
<feature type="region of interest" description="Disordered" evidence="1">
    <location>
        <begin position="1"/>
        <end position="30"/>
    </location>
</feature>
<evidence type="ECO:0000313" key="2">
    <source>
        <dbReference type="EMBL" id="SPK71751.1"/>
    </source>
</evidence>
<sequence length="120" mass="13625">MPATSGRLQAVRENKNGAKRRRSACNWRRRSESNRRTRLCRPLHNHSATPPGDVLLDCIRNQPRLPQRFDAACRCAAIQPKQKGKRCFPLGIGAGDESRTRDLNLGKVALYQLSYSRIQL</sequence>
<gene>
    <name evidence="2" type="ORF">CT19425_40191</name>
</gene>